<keyword evidence="2" id="KW-1185">Reference proteome</keyword>
<dbReference type="Proteomes" id="UP001209412">
    <property type="component" value="Unassembled WGS sequence"/>
</dbReference>
<organism evidence="1 2">
    <name type="scientific">Paraburkholderia madseniana</name>
    <dbReference type="NCBI Taxonomy" id="2599607"/>
    <lineage>
        <taxon>Bacteria</taxon>
        <taxon>Pseudomonadati</taxon>
        <taxon>Pseudomonadota</taxon>
        <taxon>Betaproteobacteria</taxon>
        <taxon>Burkholderiales</taxon>
        <taxon>Burkholderiaceae</taxon>
        <taxon>Paraburkholderia</taxon>
    </lineage>
</organism>
<gene>
    <name evidence="1" type="ORF">OSB80_44545</name>
</gene>
<dbReference type="RefSeq" id="WP_266262270.1">
    <property type="nucleotide sequence ID" value="NZ_JAMXWF010000095.1"/>
</dbReference>
<dbReference type="EMBL" id="JAPKHW010000095">
    <property type="protein sequence ID" value="MCX4152351.1"/>
    <property type="molecule type" value="Genomic_DNA"/>
</dbReference>
<evidence type="ECO:0000313" key="2">
    <source>
        <dbReference type="Proteomes" id="UP001209412"/>
    </source>
</evidence>
<comment type="caution">
    <text evidence="1">The sequence shown here is derived from an EMBL/GenBank/DDBJ whole genome shotgun (WGS) entry which is preliminary data.</text>
</comment>
<name>A0ABT3UU79_9BURK</name>
<proteinExistence type="predicted"/>
<evidence type="ECO:0000313" key="1">
    <source>
        <dbReference type="EMBL" id="MCX4152351.1"/>
    </source>
</evidence>
<sequence length="43" mass="5117">MKDAERWRGGYRSHWYDNGRFHLFPDHPMARNAANGKNRTSVL</sequence>
<accession>A0ABT3UU79</accession>
<protein>
    <submittedName>
        <fullName evidence="1">Uncharacterized protein</fullName>
    </submittedName>
</protein>
<reference evidence="1 2" key="1">
    <citation type="submission" date="2022-11" db="EMBL/GenBank/DDBJ databases">
        <title>PHB producers.</title>
        <authorList>
            <person name="Besaury L."/>
        </authorList>
    </citation>
    <scope>NUCLEOTIDE SEQUENCE [LARGE SCALE GENOMIC DNA]</scope>
    <source>
        <strain evidence="1 2">SEWS6</strain>
    </source>
</reference>